<comment type="caution">
    <text evidence="2">The sequence shown here is derived from an EMBL/GenBank/DDBJ whole genome shotgun (WGS) entry which is preliminary data.</text>
</comment>
<dbReference type="Proteomes" id="UP000769157">
    <property type="component" value="Unassembled WGS sequence"/>
</dbReference>
<reference evidence="2" key="1">
    <citation type="journal article" date="2021" name="Open Biol.">
        <title>Shared evolutionary footprints suggest mitochondrial oxidative damage underlies multiple complex I losses in fungi.</title>
        <authorList>
            <person name="Schikora-Tamarit M.A."/>
            <person name="Marcet-Houben M."/>
            <person name="Nosek J."/>
            <person name="Gabaldon T."/>
        </authorList>
    </citation>
    <scope>NUCLEOTIDE SEQUENCE</scope>
    <source>
        <strain evidence="2">CBS6075</strain>
    </source>
</reference>
<gene>
    <name evidence="2" type="ORF">OGAPHI_000872</name>
</gene>
<dbReference type="AlphaFoldDB" id="A0A9P8T9S6"/>
<dbReference type="OrthoDB" id="5595695at2759"/>
<dbReference type="InterPro" id="IPR006680">
    <property type="entry name" value="Amidohydro-rel"/>
</dbReference>
<evidence type="ECO:0000313" key="3">
    <source>
        <dbReference type="Proteomes" id="UP000769157"/>
    </source>
</evidence>
<sequence length="458" mass="50834">MCQCCSIPEAPIPAAPVPQSKTEELRLEKLRELYPKPFVVHTSLVFNPINLNFEKNLSFEIDPAIGLITGVIERTGFDASVGENDLDLRKKVVLPGFVDAHTHIFLHSYDEADNAKQKRDESFVERVLRATNHCSSALLAGYTTYRDLGSEGMQEADANFRDAINRGIIPGPRLYVATKVLASVTGIMTHTENRIGGTRIAETSEACDGEVEIRKAVRRRLGMGCDVVKFFADYRKRVMRFPPATPHPYLSSVMFPPEIPNPDVILYTQEEMNVLCEEAASADCPVAAHCATNRAVQMASKAGVRTIEHAFWCDQKTLDIVKENKTIIVPTLSIAERLYGENFPSMLTKTYNAWKMGITQACGGDTGTFNHGENIREAELFRESGVPVEDTLRCLTFNGWLACGGHSTGRKFGWLAEGCAADIVAVDEDPRQNFGTLRKISFVMKDGKPYKMDGIKLF</sequence>
<accession>A0A9P8T9S6</accession>
<dbReference type="RefSeq" id="XP_046064529.1">
    <property type="nucleotide sequence ID" value="XM_046209014.1"/>
</dbReference>
<name>A0A9P8T9S6_9ASCO</name>
<dbReference type="InterPro" id="IPR057744">
    <property type="entry name" value="OTAase-like"/>
</dbReference>
<feature type="domain" description="Amidohydrolase-related" evidence="1">
    <location>
        <begin position="92"/>
        <end position="448"/>
    </location>
</feature>
<dbReference type="GO" id="GO:0016810">
    <property type="term" value="F:hydrolase activity, acting on carbon-nitrogen (but not peptide) bonds"/>
    <property type="evidence" value="ECO:0007669"/>
    <property type="project" value="InterPro"/>
</dbReference>
<dbReference type="Gene3D" id="3.20.20.140">
    <property type="entry name" value="Metal-dependent hydrolases"/>
    <property type="match status" value="1"/>
</dbReference>
<dbReference type="Gene3D" id="2.30.40.10">
    <property type="entry name" value="Urease, subunit C, domain 1"/>
    <property type="match status" value="1"/>
</dbReference>
<dbReference type="Pfam" id="PF01979">
    <property type="entry name" value="Amidohydro_1"/>
    <property type="match status" value="1"/>
</dbReference>
<dbReference type="CDD" id="cd01299">
    <property type="entry name" value="Met_dep_hydrolase_A"/>
    <property type="match status" value="1"/>
</dbReference>
<dbReference type="PANTHER" id="PTHR43135">
    <property type="entry name" value="ALPHA-D-RIBOSE 1-METHYLPHOSPHONATE 5-TRIPHOSPHATE DIPHOSPHATASE"/>
    <property type="match status" value="1"/>
</dbReference>
<organism evidence="2 3">
    <name type="scientific">Ogataea philodendri</name>
    <dbReference type="NCBI Taxonomy" id="1378263"/>
    <lineage>
        <taxon>Eukaryota</taxon>
        <taxon>Fungi</taxon>
        <taxon>Dikarya</taxon>
        <taxon>Ascomycota</taxon>
        <taxon>Saccharomycotina</taxon>
        <taxon>Pichiomycetes</taxon>
        <taxon>Pichiales</taxon>
        <taxon>Pichiaceae</taxon>
        <taxon>Ogataea</taxon>
    </lineage>
</organism>
<dbReference type="InterPro" id="IPR032466">
    <property type="entry name" value="Metal_Hydrolase"/>
</dbReference>
<evidence type="ECO:0000259" key="1">
    <source>
        <dbReference type="Pfam" id="PF01979"/>
    </source>
</evidence>
<dbReference type="SUPFAM" id="SSF51338">
    <property type="entry name" value="Composite domain of metallo-dependent hydrolases"/>
    <property type="match status" value="1"/>
</dbReference>
<dbReference type="SUPFAM" id="SSF51556">
    <property type="entry name" value="Metallo-dependent hydrolases"/>
    <property type="match status" value="1"/>
</dbReference>
<dbReference type="InterPro" id="IPR051781">
    <property type="entry name" value="Metallo-dep_Hydrolase"/>
</dbReference>
<evidence type="ECO:0000313" key="2">
    <source>
        <dbReference type="EMBL" id="KAH3671161.1"/>
    </source>
</evidence>
<proteinExistence type="predicted"/>
<keyword evidence="3" id="KW-1185">Reference proteome</keyword>
<dbReference type="PANTHER" id="PTHR43135:SF3">
    <property type="entry name" value="ALPHA-D-RIBOSE 1-METHYLPHOSPHONATE 5-TRIPHOSPHATE DIPHOSPHATASE"/>
    <property type="match status" value="1"/>
</dbReference>
<reference evidence="2" key="2">
    <citation type="submission" date="2021-01" db="EMBL/GenBank/DDBJ databases">
        <authorList>
            <person name="Schikora-Tamarit M.A."/>
        </authorList>
    </citation>
    <scope>NUCLEOTIDE SEQUENCE</scope>
    <source>
        <strain evidence="2">CBS6075</strain>
    </source>
</reference>
<protein>
    <recommendedName>
        <fullName evidence="1">Amidohydrolase-related domain-containing protein</fullName>
    </recommendedName>
</protein>
<dbReference type="GeneID" id="70232840"/>
<dbReference type="EMBL" id="JAEUBE010000084">
    <property type="protein sequence ID" value="KAH3671161.1"/>
    <property type="molecule type" value="Genomic_DNA"/>
</dbReference>
<dbReference type="InterPro" id="IPR011059">
    <property type="entry name" value="Metal-dep_hydrolase_composite"/>
</dbReference>